<dbReference type="InterPro" id="IPR050772">
    <property type="entry name" value="Hydratase-Decarb/MhpD_sf"/>
</dbReference>
<dbReference type="SUPFAM" id="SSF56529">
    <property type="entry name" value="FAH"/>
    <property type="match status" value="1"/>
</dbReference>
<dbReference type="InterPro" id="IPR036663">
    <property type="entry name" value="Fumarylacetoacetase_C_sf"/>
</dbReference>
<dbReference type="PANTHER" id="PTHR30143">
    <property type="entry name" value="ACID HYDRATASE"/>
    <property type="match status" value="1"/>
</dbReference>
<dbReference type="Gene3D" id="3.90.850.10">
    <property type="entry name" value="Fumarylacetoacetase-like, C-terminal domain"/>
    <property type="match status" value="1"/>
</dbReference>
<dbReference type="RefSeq" id="WP_386822796.1">
    <property type="nucleotide sequence ID" value="NZ_JBHTIF010000001.1"/>
</dbReference>
<sequence>MTETAMGDDAESWEIARRLTGARRRAEALTVYPGAQPPSLEAGYACQDAAIALWERPVAGWKVGRIPDAWLARMGEDRLVGPIFAGAVQAPPAVSRSAEGLPVHAGTFEVIPGGFAAVEAEFVFCIARDAAPGKIEWSDEEALAMVASLHVGAELAGSPMPMINDLGPAIVVSDFGNNAGLILGPAVVDWRAALRDDLVCRTFVQDVEVGQGRASGIAGGLVAALRFALTRCAKRGMPLRAGQWVSTGAATGIHDVIAGQHARVVFDGVAEIHVTMQQATMQQAAMHQVRPEGGA</sequence>
<protein>
    <submittedName>
        <fullName evidence="1">2-keto-4-pentenoate hydratase</fullName>
    </submittedName>
</protein>
<gene>
    <name evidence="1" type="ORF">ACFQ0E_06165</name>
</gene>
<name>A0ABW2Y9G0_9GAMM</name>
<accession>A0ABW2Y9G0</accession>
<reference evidence="2" key="1">
    <citation type="journal article" date="2019" name="Int. J. Syst. Evol. Microbiol.">
        <title>The Global Catalogue of Microorganisms (GCM) 10K type strain sequencing project: providing services to taxonomists for standard genome sequencing and annotation.</title>
        <authorList>
            <consortium name="The Broad Institute Genomics Platform"/>
            <consortium name="The Broad Institute Genome Sequencing Center for Infectious Disease"/>
            <person name="Wu L."/>
            <person name="Ma J."/>
        </authorList>
    </citation>
    <scope>NUCLEOTIDE SEQUENCE [LARGE SCALE GENOMIC DNA]</scope>
    <source>
        <strain evidence="2">CCUG 55585</strain>
    </source>
</reference>
<evidence type="ECO:0000313" key="2">
    <source>
        <dbReference type="Proteomes" id="UP001597110"/>
    </source>
</evidence>
<dbReference type="Proteomes" id="UP001597110">
    <property type="component" value="Unassembled WGS sequence"/>
</dbReference>
<dbReference type="PANTHER" id="PTHR30143:SF0">
    <property type="entry name" value="2-KETO-4-PENTENOATE HYDRATASE"/>
    <property type="match status" value="1"/>
</dbReference>
<evidence type="ECO:0000313" key="1">
    <source>
        <dbReference type="EMBL" id="MFD0725184.1"/>
    </source>
</evidence>
<dbReference type="EMBL" id="JBHTIF010000001">
    <property type="protein sequence ID" value="MFD0725184.1"/>
    <property type="molecule type" value="Genomic_DNA"/>
</dbReference>
<comment type="caution">
    <text evidence="1">The sequence shown here is derived from an EMBL/GenBank/DDBJ whole genome shotgun (WGS) entry which is preliminary data.</text>
</comment>
<keyword evidence="2" id="KW-1185">Reference proteome</keyword>
<proteinExistence type="predicted"/>
<organism evidence="1 2">
    <name type="scientific">Lysobacter brunescens</name>
    <dbReference type="NCBI Taxonomy" id="262323"/>
    <lineage>
        <taxon>Bacteria</taxon>
        <taxon>Pseudomonadati</taxon>
        <taxon>Pseudomonadota</taxon>
        <taxon>Gammaproteobacteria</taxon>
        <taxon>Lysobacterales</taxon>
        <taxon>Lysobacteraceae</taxon>
        <taxon>Lysobacter</taxon>
    </lineage>
</organism>